<feature type="non-terminal residue" evidence="1">
    <location>
        <position position="1"/>
    </location>
</feature>
<organism evidence="1 2">
    <name type="scientific">Trachymyrmex septentrionalis</name>
    <dbReference type="NCBI Taxonomy" id="34720"/>
    <lineage>
        <taxon>Eukaryota</taxon>
        <taxon>Metazoa</taxon>
        <taxon>Ecdysozoa</taxon>
        <taxon>Arthropoda</taxon>
        <taxon>Hexapoda</taxon>
        <taxon>Insecta</taxon>
        <taxon>Pterygota</taxon>
        <taxon>Neoptera</taxon>
        <taxon>Endopterygota</taxon>
        <taxon>Hymenoptera</taxon>
        <taxon>Apocrita</taxon>
        <taxon>Aculeata</taxon>
        <taxon>Formicoidea</taxon>
        <taxon>Formicidae</taxon>
        <taxon>Myrmicinae</taxon>
        <taxon>Trachymyrmex</taxon>
    </lineage>
</organism>
<accession>A0A151JT72</accession>
<name>A0A151JT72_9HYME</name>
<keyword evidence="2" id="KW-1185">Reference proteome</keyword>
<protein>
    <submittedName>
        <fullName evidence="1">Uncharacterized protein</fullName>
    </submittedName>
</protein>
<proteinExistence type="predicted"/>
<dbReference type="AlphaFoldDB" id="A0A151JT72"/>
<dbReference type="Proteomes" id="UP000078541">
    <property type="component" value="Unassembled WGS sequence"/>
</dbReference>
<evidence type="ECO:0000313" key="1">
    <source>
        <dbReference type="EMBL" id="KYN31254.1"/>
    </source>
</evidence>
<sequence length="71" mass="8210">DSYLHALPTWPLLDDSPITHSSRSRSPLPRDRGTFYMVQGKRLRELRHRGFAKPVAESYRNATEQVGPHPR</sequence>
<gene>
    <name evidence="1" type="ORF">ALC56_14443</name>
</gene>
<dbReference type="EMBL" id="KQ981985">
    <property type="protein sequence ID" value="KYN31254.1"/>
    <property type="molecule type" value="Genomic_DNA"/>
</dbReference>
<evidence type="ECO:0000313" key="2">
    <source>
        <dbReference type="Proteomes" id="UP000078541"/>
    </source>
</evidence>
<reference evidence="1 2" key="1">
    <citation type="submission" date="2016-03" db="EMBL/GenBank/DDBJ databases">
        <title>Trachymyrmex septentrionalis WGS genome.</title>
        <authorList>
            <person name="Nygaard S."/>
            <person name="Hu H."/>
            <person name="Boomsma J."/>
            <person name="Zhang G."/>
        </authorList>
    </citation>
    <scope>NUCLEOTIDE SEQUENCE [LARGE SCALE GENOMIC DNA]</scope>
    <source>
        <strain evidence="1">Tsep2-gDNA-1</strain>
        <tissue evidence="1">Whole body</tissue>
    </source>
</reference>